<dbReference type="RefSeq" id="WP_091941099.1">
    <property type="nucleotide sequence ID" value="NZ_FOSV01000001.1"/>
</dbReference>
<dbReference type="STRING" id="414703.SAMN04488125_101228"/>
<dbReference type="Proteomes" id="UP000198804">
    <property type="component" value="Unassembled WGS sequence"/>
</dbReference>
<dbReference type="EMBL" id="FOSV01000001">
    <property type="protein sequence ID" value="SFK31604.1"/>
    <property type="molecule type" value="Genomic_DNA"/>
</dbReference>
<keyword evidence="2" id="KW-1185">Reference proteome</keyword>
<name>A0A1I3YIF0_9HYPH</name>
<evidence type="ECO:0000313" key="1">
    <source>
        <dbReference type="EMBL" id="SFK31604.1"/>
    </source>
</evidence>
<evidence type="ECO:0000313" key="2">
    <source>
        <dbReference type="Proteomes" id="UP000198804"/>
    </source>
</evidence>
<organism evidence="1 2">
    <name type="scientific">Methylorubrum salsuginis</name>
    <dbReference type="NCBI Taxonomy" id="414703"/>
    <lineage>
        <taxon>Bacteria</taxon>
        <taxon>Pseudomonadati</taxon>
        <taxon>Pseudomonadota</taxon>
        <taxon>Alphaproteobacteria</taxon>
        <taxon>Hyphomicrobiales</taxon>
        <taxon>Methylobacteriaceae</taxon>
        <taxon>Methylorubrum</taxon>
    </lineage>
</organism>
<gene>
    <name evidence="1" type="ORF">SAMN04488125_101228</name>
</gene>
<dbReference type="AlphaFoldDB" id="A0A1I3YIF0"/>
<accession>A0A1I3YIF0</accession>
<protein>
    <recommendedName>
        <fullName evidence="3">DUF4279 domain-containing protein</fullName>
    </recommendedName>
</protein>
<sequence>MHPYRYRISLRLRHPSVTSSAICAALLPLKPTYPPQDIGAPRTAPNGRLLGGLNTETFATFFVSRGENDLAEALGEAAERMEPCRECFALWRASGGDIEFFVGWFMEGGNVGDVFEPELLAQLGGLGIGLSLDLYESDRDE</sequence>
<dbReference type="OrthoDB" id="8019750at2"/>
<evidence type="ECO:0008006" key="3">
    <source>
        <dbReference type="Google" id="ProtNLM"/>
    </source>
</evidence>
<reference evidence="2" key="1">
    <citation type="submission" date="2016-10" db="EMBL/GenBank/DDBJ databases">
        <authorList>
            <person name="Varghese N."/>
            <person name="Submissions S."/>
        </authorList>
    </citation>
    <scope>NUCLEOTIDE SEQUENCE [LARGE SCALE GENOMIC DNA]</scope>
    <source>
        <strain evidence="2">CGMCC 1.6474</strain>
    </source>
</reference>
<proteinExistence type="predicted"/>